<dbReference type="PROSITE" id="PS01219">
    <property type="entry name" value="AMMONIUM_TRANSP"/>
    <property type="match status" value="1"/>
</dbReference>
<evidence type="ECO:0000256" key="2">
    <source>
        <dbReference type="ARBA" id="ARBA00005887"/>
    </source>
</evidence>
<dbReference type="GO" id="GO:0008519">
    <property type="term" value="F:ammonium channel activity"/>
    <property type="evidence" value="ECO:0007669"/>
    <property type="project" value="InterPro"/>
</dbReference>
<dbReference type="AlphaFoldDB" id="A0A512MHS3"/>
<dbReference type="Proteomes" id="UP000321577">
    <property type="component" value="Unassembled WGS sequence"/>
</dbReference>
<proteinExistence type="inferred from homology"/>
<dbReference type="SUPFAM" id="SSF111352">
    <property type="entry name" value="Ammonium transporter"/>
    <property type="match status" value="1"/>
</dbReference>
<evidence type="ECO:0000256" key="10">
    <source>
        <dbReference type="SAM" id="SignalP"/>
    </source>
</evidence>
<feature type="transmembrane region" description="Helical" evidence="8">
    <location>
        <begin position="260"/>
        <end position="281"/>
    </location>
</feature>
<keyword evidence="13" id="KW-1185">Reference proteome</keyword>
<feature type="transmembrane region" description="Helical" evidence="8">
    <location>
        <begin position="384"/>
        <end position="401"/>
    </location>
</feature>
<evidence type="ECO:0000313" key="12">
    <source>
        <dbReference type="EMBL" id="GEP46278.1"/>
    </source>
</evidence>
<keyword evidence="7 8" id="KW-0924">Ammonia transport</keyword>
<feature type="transmembrane region" description="Helical" evidence="8">
    <location>
        <begin position="413"/>
        <end position="432"/>
    </location>
</feature>
<feature type="transmembrane region" description="Helical" evidence="8">
    <location>
        <begin position="189"/>
        <end position="210"/>
    </location>
</feature>
<evidence type="ECO:0000256" key="8">
    <source>
        <dbReference type="RuleBase" id="RU362002"/>
    </source>
</evidence>
<dbReference type="PANTHER" id="PTHR43029">
    <property type="entry name" value="AMMONIUM TRANSPORTER MEP2"/>
    <property type="match status" value="1"/>
</dbReference>
<feature type="transmembrane region" description="Helical" evidence="8">
    <location>
        <begin position="357"/>
        <end position="378"/>
    </location>
</feature>
<evidence type="ECO:0000256" key="7">
    <source>
        <dbReference type="ARBA" id="ARBA00023177"/>
    </source>
</evidence>
<evidence type="ECO:0000256" key="4">
    <source>
        <dbReference type="ARBA" id="ARBA00022692"/>
    </source>
</evidence>
<dbReference type="InterPro" id="IPR029020">
    <property type="entry name" value="Ammonium/urea_transptr"/>
</dbReference>
<dbReference type="OrthoDB" id="9814202at2"/>
<feature type="signal peptide" evidence="10">
    <location>
        <begin position="1"/>
        <end position="33"/>
    </location>
</feature>
<dbReference type="Gene3D" id="1.10.3430.10">
    <property type="entry name" value="Ammonium transporter AmtB like domains"/>
    <property type="match status" value="1"/>
</dbReference>
<feature type="transmembrane region" description="Helical" evidence="8">
    <location>
        <begin position="129"/>
        <end position="149"/>
    </location>
</feature>
<evidence type="ECO:0000256" key="6">
    <source>
        <dbReference type="ARBA" id="ARBA00023136"/>
    </source>
</evidence>
<evidence type="ECO:0000256" key="5">
    <source>
        <dbReference type="ARBA" id="ARBA00022989"/>
    </source>
</evidence>
<dbReference type="GO" id="GO:0005886">
    <property type="term" value="C:plasma membrane"/>
    <property type="evidence" value="ECO:0007669"/>
    <property type="project" value="UniProtKB-SubCell"/>
</dbReference>
<dbReference type="InterPro" id="IPR001905">
    <property type="entry name" value="Ammonium_transpt"/>
</dbReference>
<feature type="domain" description="Ammonium transporter AmtB-like" evidence="11">
    <location>
        <begin position="99"/>
        <end position="500"/>
    </location>
</feature>
<protein>
    <recommendedName>
        <fullName evidence="8">Ammonium transporter</fullName>
    </recommendedName>
</protein>
<evidence type="ECO:0000259" key="11">
    <source>
        <dbReference type="Pfam" id="PF00909"/>
    </source>
</evidence>
<feature type="transmembrane region" description="Helical" evidence="8">
    <location>
        <begin position="99"/>
        <end position="122"/>
    </location>
</feature>
<dbReference type="NCBIfam" id="TIGR00836">
    <property type="entry name" value="amt"/>
    <property type="match status" value="1"/>
</dbReference>
<sequence length="502" mass="52610">MLKHNPTRIWRSLLSAAVLATTAIALTPGSTWAQDAAAPAPAPAPAPAAAAAAPAEPAAPTIEQRIFDLEKYVTNVQPGKDGDVTWKSNIAGPGPGHNAWQMTSTALVLFMTLPGLFLFYGGLVRKKNILSVIAQCMGIAGLVTILWWACGYSLSFGAGNDFIGDFSMKFLDGVSPAASGAGYWWISDAMWSMFQLTFAIITPALILGAIAERMKFISVLLFVLVWMFVVYFPFAHMVWSTTGFMCGPLNAGATIKAIDFAGGTVVHMTSGWSALVLCILLGKRKGYGKEQMAPHSMVLCAIGTGMLWVGWYGFNAGSALGADAIASNAFMTTTLAAATAGFVWAVLEWILKGKPSVLGFCSGIVAGLVVITPGAGFVGATSSVIMGVAAGVIPFIAVAYLKKILGYDDALDTFGVHGVGGTLGAILTGVFADDKVNSILTPLMDGLLMNQLKAVALTIVWSVVATLVITIIVKVIVGLRPTDEVEHTGLDLAEHGEAGYEH</sequence>
<feature type="transmembrane region" description="Helical" evidence="8">
    <location>
        <begin position="293"/>
        <end position="314"/>
    </location>
</feature>
<dbReference type="RefSeq" id="WP_146855995.1">
    <property type="nucleotide sequence ID" value="NZ_BKAG01000081.1"/>
</dbReference>
<evidence type="ECO:0000256" key="1">
    <source>
        <dbReference type="ARBA" id="ARBA00004141"/>
    </source>
</evidence>
<dbReference type="PANTHER" id="PTHR43029:SF10">
    <property type="entry name" value="AMMONIUM TRANSPORTER MEP2"/>
    <property type="match status" value="1"/>
</dbReference>
<feature type="chain" id="PRO_5022075617" description="Ammonium transporter" evidence="10">
    <location>
        <begin position="34"/>
        <end position="502"/>
    </location>
</feature>
<keyword evidence="5 8" id="KW-1133">Transmembrane helix</keyword>
<keyword evidence="6 8" id="KW-0472">Membrane</keyword>
<evidence type="ECO:0000313" key="13">
    <source>
        <dbReference type="Proteomes" id="UP000321577"/>
    </source>
</evidence>
<feature type="transmembrane region" description="Helical" evidence="8">
    <location>
        <begin position="452"/>
        <end position="477"/>
    </location>
</feature>
<comment type="caution">
    <text evidence="12">The sequence shown here is derived from an EMBL/GenBank/DDBJ whole genome shotgun (WGS) entry which is preliminary data.</text>
</comment>
<reference evidence="12 13" key="1">
    <citation type="submission" date="2019-07" db="EMBL/GenBank/DDBJ databases">
        <title>Whole genome shotgun sequence of Brevifollis gellanilyticus NBRC 108608.</title>
        <authorList>
            <person name="Hosoyama A."/>
            <person name="Uohara A."/>
            <person name="Ohji S."/>
            <person name="Ichikawa N."/>
        </authorList>
    </citation>
    <scope>NUCLEOTIDE SEQUENCE [LARGE SCALE GENOMIC DNA]</scope>
    <source>
        <strain evidence="12 13">NBRC 108608</strain>
    </source>
</reference>
<keyword evidence="10" id="KW-0732">Signal</keyword>
<comment type="subcellular location">
    <subcellularLocation>
        <location evidence="8">Cell membrane</location>
        <topology evidence="8">Multi-pass membrane protein</topology>
    </subcellularLocation>
    <subcellularLocation>
        <location evidence="1">Membrane</location>
        <topology evidence="1">Multi-pass membrane protein</topology>
    </subcellularLocation>
</comment>
<comment type="similarity">
    <text evidence="2 8">Belongs to the ammonia transporter channel (TC 1.A.11.2) family.</text>
</comment>
<gene>
    <name evidence="12" type="primary">amt_2</name>
    <name evidence="12" type="ORF">BGE01nite_55690</name>
</gene>
<feature type="transmembrane region" description="Helical" evidence="8">
    <location>
        <begin position="326"/>
        <end position="350"/>
    </location>
</feature>
<accession>A0A512MHS3</accession>
<feature type="region of interest" description="Disordered" evidence="9">
    <location>
        <begin position="35"/>
        <end position="54"/>
    </location>
</feature>
<evidence type="ECO:0000256" key="9">
    <source>
        <dbReference type="SAM" id="MobiDB-lite"/>
    </source>
</evidence>
<name>A0A512MHS3_9BACT</name>
<dbReference type="InterPro" id="IPR024041">
    <property type="entry name" value="NH4_transpt_AmtB-like_dom"/>
</dbReference>
<organism evidence="12 13">
    <name type="scientific">Brevifollis gellanilyticus</name>
    <dbReference type="NCBI Taxonomy" id="748831"/>
    <lineage>
        <taxon>Bacteria</taxon>
        <taxon>Pseudomonadati</taxon>
        <taxon>Verrucomicrobiota</taxon>
        <taxon>Verrucomicrobiia</taxon>
        <taxon>Verrucomicrobiales</taxon>
        <taxon>Verrucomicrobiaceae</taxon>
    </lineage>
</organism>
<feature type="transmembrane region" description="Helical" evidence="8">
    <location>
        <begin position="217"/>
        <end position="240"/>
    </location>
</feature>
<dbReference type="EMBL" id="BKAG01000081">
    <property type="protein sequence ID" value="GEP46278.1"/>
    <property type="molecule type" value="Genomic_DNA"/>
</dbReference>
<dbReference type="InterPro" id="IPR018047">
    <property type="entry name" value="Ammonium_transpt_CS"/>
</dbReference>
<evidence type="ECO:0000256" key="3">
    <source>
        <dbReference type="ARBA" id="ARBA00022448"/>
    </source>
</evidence>
<keyword evidence="3 8" id="KW-0813">Transport</keyword>
<keyword evidence="4 8" id="KW-0812">Transmembrane</keyword>
<dbReference type="Pfam" id="PF00909">
    <property type="entry name" value="Ammonium_transp"/>
    <property type="match status" value="1"/>
</dbReference>